<reference evidence="4" key="1">
    <citation type="submission" date="2020-11" db="EMBL/GenBank/DDBJ databases">
        <title>Sequencing the genomes of 1000 actinobacteria strains.</title>
        <authorList>
            <person name="Klenk H.-P."/>
        </authorList>
    </citation>
    <scope>NUCLEOTIDE SEQUENCE</scope>
    <source>
        <strain evidence="4">DSM 45356</strain>
    </source>
</reference>
<dbReference type="Gene3D" id="2.40.50.140">
    <property type="entry name" value="Nucleic acid-binding proteins"/>
    <property type="match status" value="1"/>
</dbReference>
<organism evidence="4 5">
    <name type="scientific">Longispora fulva</name>
    <dbReference type="NCBI Taxonomy" id="619741"/>
    <lineage>
        <taxon>Bacteria</taxon>
        <taxon>Bacillati</taxon>
        <taxon>Actinomycetota</taxon>
        <taxon>Actinomycetes</taxon>
        <taxon>Micromonosporales</taxon>
        <taxon>Micromonosporaceae</taxon>
        <taxon>Longispora</taxon>
    </lineage>
</organism>
<dbReference type="SUPFAM" id="SSF50249">
    <property type="entry name" value="Nucleic acid-binding proteins"/>
    <property type="match status" value="1"/>
</dbReference>
<dbReference type="NCBIfam" id="TIGR00621">
    <property type="entry name" value="ssb"/>
    <property type="match status" value="1"/>
</dbReference>
<dbReference type="Pfam" id="PF00436">
    <property type="entry name" value="SSB"/>
    <property type="match status" value="1"/>
</dbReference>
<name>A0A8J7GLJ8_9ACTN</name>
<dbReference type="GO" id="GO:0003697">
    <property type="term" value="F:single-stranded DNA binding"/>
    <property type="evidence" value="ECO:0007669"/>
    <property type="project" value="InterPro"/>
</dbReference>
<protein>
    <recommendedName>
        <fullName evidence="2 3">Single-stranded DNA-binding protein</fullName>
    </recommendedName>
</protein>
<proteinExistence type="predicted"/>
<dbReference type="InterPro" id="IPR011344">
    <property type="entry name" value="ssDNA-bd"/>
</dbReference>
<dbReference type="RefSeq" id="WP_197007009.1">
    <property type="nucleotide sequence ID" value="NZ_BONS01000005.1"/>
</dbReference>
<dbReference type="AlphaFoldDB" id="A0A8J7GLJ8"/>
<dbReference type="InterPro" id="IPR000424">
    <property type="entry name" value="Primosome_PriB/ssb"/>
</dbReference>
<evidence type="ECO:0000313" key="4">
    <source>
        <dbReference type="EMBL" id="MBG6140471.1"/>
    </source>
</evidence>
<dbReference type="InterPro" id="IPR012340">
    <property type="entry name" value="NA-bd_OB-fold"/>
</dbReference>
<keyword evidence="1 2" id="KW-0238">DNA-binding</keyword>
<evidence type="ECO:0000313" key="5">
    <source>
        <dbReference type="Proteomes" id="UP000622552"/>
    </source>
</evidence>
<dbReference type="PROSITE" id="PS50935">
    <property type="entry name" value="SSB"/>
    <property type="match status" value="1"/>
</dbReference>
<accession>A0A8J7GLJ8</accession>
<comment type="caution">
    <text evidence="4">The sequence shown here is derived from an EMBL/GenBank/DDBJ whole genome shotgun (WGS) entry which is preliminary data.</text>
</comment>
<dbReference type="GO" id="GO:0006260">
    <property type="term" value="P:DNA replication"/>
    <property type="evidence" value="ECO:0007669"/>
    <property type="project" value="InterPro"/>
</dbReference>
<evidence type="ECO:0000256" key="1">
    <source>
        <dbReference type="ARBA" id="ARBA00023125"/>
    </source>
</evidence>
<dbReference type="CDD" id="cd04496">
    <property type="entry name" value="SSB_OBF"/>
    <property type="match status" value="1"/>
</dbReference>
<dbReference type="Proteomes" id="UP000622552">
    <property type="component" value="Unassembled WGS sequence"/>
</dbReference>
<dbReference type="EMBL" id="JADOUF010000001">
    <property type="protein sequence ID" value="MBG6140471.1"/>
    <property type="molecule type" value="Genomic_DNA"/>
</dbReference>
<evidence type="ECO:0000256" key="3">
    <source>
        <dbReference type="RuleBase" id="RU000524"/>
    </source>
</evidence>
<gene>
    <name evidence="4" type="ORF">IW245_006665</name>
</gene>
<sequence length="128" mass="14248">MSDIEVRITGNIANEPDLRISKTAKSVIKLRIMVNKRVPDGNGGWKDGKATAYNITAWDKLAENIALRLRKGQRVTVVANDLEPRYWVDKEGVTHAEIEVTAQEVSLSMKFNQRTADAPAEREPAAAF</sequence>
<keyword evidence="5" id="KW-1185">Reference proteome</keyword>
<dbReference type="PIRSF" id="PIRSF002070">
    <property type="entry name" value="SSB"/>
    <property type="match status" value="1"/>
</dbReference>
<evidence type="ECO:0000256" key="2">
    <source>
        <dbReference type="PIRNR" id="PIRNR002070"/>
    </source>
</evidence>